<feature type="transmembrane region" description="Helical" evidence="1">
    <location>
        <begin position="14"/>
        <end position="35"/>
    </location>
</feature>
<accession>A0A1L6MVC5</accession>
<feature type="transmembrane region" description="Helical" evidence="1">
    <location>
        <begin position="139"/>
        <end position="158"/>
    </location>
</feature>
<reference evidence="2 3" key="1">
    <citation type="submission" date="2016-08" db="EMBL/GenBank/DDBJ databases">
        <title>Identification and validation of antigenic proteins from Pajaroellobacter abortibovis using de-novo genome sequence assembly and reverse vaccinology.</title>
        <authorList>
            <person name="Welly B.T."/>
            <person name="Miller M.R."/>
            <person name="Stott J.L."/>
            <person name="Blanchard M.T."/>
            <person name="Islas-Trejo A.D."/>
            <person name="O'Rourke S.M."/>
            <person name="Young A.E."/>
            <person name="Medrano J.F."/>
            <person name="Van Eenennaam A.L."/>
        </authorList>
    </citation>
    <scope>NUCLEOTIDE SEQUENCE [LARGE SCALE GENOMIC DNA]</scope>
    <source>
        <strain evidence="2 3">BTF92-0548A/99-0131</strain>
    </source>
</reference>
<evidence type="ECO:0000313" key="2">
    <source>
        <dbReference type="EMBL" id="APR99431.1"/>
    </source>
</evidence>
<evidence type="ECO:0000313" key="3">
    <source>
        <dbReference type="Proteomes" id="UP000185544"/>
    </source>
</evidence>
<dbReference type="RefSeq" id="WP_075276080.1">
    <property type="nucleotide sequence ID" value="NZ_CP016908.1"/>
</dbReference>
<protein>
    <submittedName>
        <fullName evidence="2">Uncharacterized protein</fullName>
    </submittedName>
</protein>
<feature type="transmembrane region" description="Helical" evidence="1">
    <location>
        <begin position="295"/>
        <end position="315"/>
    </location>
</feature>
<dbReference type="KEGG" id="pabo:BCY86_01085"/>
<dbReference type="Proteomes" id="UP000185544">
    <property type="component" value="Chromosome"/>
</dbReference>
<feature type="transmembrane region" description="Helical" evidence="1">
    <location>
        <begin position="206"/>
        <end position="226"/>
    </location>
</feature>
<keyword evidence="1" id="KW-0812">Transmembrane</keyword>
<dbReference type="EMBL" id="CP016908">
    <property type="protein sequence ID" value="APR99431.1"/>
    <property type="molecule type" value="Genomic_DNA"/>
</dbReference>
<feature type="transmembrane region" description="Helical" evidence="1">
    <location>
        <begin position="108"/>
        <end position="127"/>
    </location>
</feature>
<keyword evidence="1" id="KW-0472">Membrane</keyword>
<keyword evidence="3" id="KW-1185">Reference proteome</keyword>
<feature type="transmembrane region" description="Helical" evidence="1">
    <location>
        <begin position="80"/>
        <end position="101"/>
    </location>
</feature>
<keyword evidence="1" id="KW-1133">Transmembrane helix</keyword>
<feature type="transmembrane region" description="Helical" evidence="1">
    <location>
        <begin position="269"/>
        <end position="288"/>
    </location>
</feature>
<gene>
    <name evidence="2" type="ORF">BCY86_01085</name>
</gene>
<name>A0A1L6MVC5_9BACT</name>
<sequence length="357" mass="37041">MTIPQKKKNEYKRILFSLKVGVGFTLGLTYTSIALGTPSYSDHNPSEGNNTNESYREAGPVEFQADTSFVSEERSNEEILFLYSTSALYGVTSGIWIDTIAPIRDPGLAMLTPIGLGILFPTAFYLWDSLDPFARGVPSSIGTGLLLGAGTAIGILMTQSQHAGSRYQPWSISTQFTVTMASTTVGGIAGYAFGQATHPSPASLTFIGSGGGWGGITGALLGAGLTSIQGDWKEGATLGGLIGYTTGFLTTGALSSVYKPSPSAQNWMWIGYGSGALATSFIYIVYLCQGTHAGYGLVTNAAGGMGGLVLASLLTSHLQETSSAPPPVQISKKKLPLGVGFLPAGNGGGLFTLSGIF</sequence>
<dbReference type="OrthoDB" id="5500758at2"/>
<dbReference type="AlphaFoldDB" id="A0A1L6MVC5"/>
<organism evidence="2 3">
    <name type="scientific">Pajaroellobacter abortibovis</name>
    <dbReference type="NCBI Taxonomy" id="1882918"/>
    <lineage>
        <taxon>Bacteria</taxon>
        <taxon>Pseudomonadati</taxon>
        <taxon>Myxococcota</taxon>
        <taxon>Polyangia</taxon>
        <taxon>Polyangiales</taxon>
        <taxon>Polyangiaceae</taxon>
    </lineage>
</organism>
<proteinExistence type="predicted"/>
<feature type="transmembrane region" description="Helical" evidence="1">
    <location>
        <begin position="170"/>
        <end position="194"/>
    </location>
</feature>
<evidence type="ECO:0000256" key="1">
    <source>
        <dbReference type="SAM" id="Phobius"/>
    </source>
</evidence>
<feature type="transmembrane region" description="Helical" evidence="1">
    <location>
        <begin position="238"/>
        <end position="257"/>
    </location>
</feature>